<dbReference type="Gene3D" id="3.90.199.10">
    <property type="entry name" value="Topoisomerase II, domain 5"/>
    <property type="match status" value="1"/>
</dbReference>
<evidence type="ECO:0000259" key="11">
    <source>
        <dbReference type="PROSITE" id="PS52040"/>
    </source>
</evidence>
<dbReference type="HAMAP" id="MF_01897">
    <property type="entry name" value="GyrA"/>
    <property type="match status" value="1"/>
</dbReference>
<evidence type="ECO:0000256" key="1">
    <source>
        <dbReference type="ARBA" id="ARBA00000185"/>
    </source>
</evidence>
<evidence type="ECO:0000313" key="12">
    <source>
        <dbReference type="EMBL" id="MBB6477849.1"/>
    </source>
</evidence>
<evidence type="ECO:0000313" key="13">
    <source>
        <dbReference type="Proteomes" id="UP000591941"/>
    </source>
</evidence>
<comment type="caution">
    <text evidence="12">The sequence shown here is derived from an EMBL/GenBank/DDBJ whole genome shotgun (WGS) entry which is preliminary data.</text>
</comment>
<dbReference type="AlphaFoldDB" id="A0A841R485"/>
<feature type="active site" description="O-(5'-phospho-DNA)-tyrosine intermediate" evidence="8 9">
    <location>
        <position position="124"/>
    </location>
</feature>
<dbReference type="InterPro" id="IPR013758">
    <property type="entry name" value="Topo_IIA_A/C_ab"/>
</dbReference>
<keyword evidence="13" id="KW-1185">Reference proteome</keyword>
<dbReference type="Pfam" id="PF03989">
    <property type="entry name" value="DNA_gyraseA_C"/>
    <property type="match status" value="6"/>
</dbReference>
<evidence type="ECO:0000256" key="5">
    <source>
        <dbReference type="ARBA" id="ARBA00023029"/>
    </source>
</evidence>
<keyword evidence="8" id="KW-0963">Cytoplasm</keyword>
<evidence type="ECO:0000256" key="2">
    <source>
        <dbReference type="ARBA" id="ARBA00008263"/>
    </source>
</evidence>
<keyword evidence="4 8" id="KW-0067">ATP-binding</keyword>
<comment type="function">
    <text evidence="8">A type II topoisomerase that negatively supercoils closed circular double-stranded (ds) DNA in an ATP-dependent manner to modulate DNA topology and maintain chromosomes in an underwound state. Negative supercoiling favors strand separation, and DNA replication, transcription, recombination and repair, all of which involve strand separation. Also able to catalyze the interconversion of other topological isomers of dsDNA rings, including catenanes and knotted rings. Type II topoisomerases break and join 2 DNA strands simultaneously in an ATP-dependent manner.</text>
</comment>
<dbReference type="InterPro" id="IPR002205">
    <property type="entry name" value="Topo_IIA_dom_A"/>
</dbReference>
<dbReference type="GO" id="GO:0034335">
    <property type="term" value="F:DNA negative supercoiling activity"/>
    <property type="evidence" value="ECO:0007669"/>
    <property type="project" value="UniProtKB-ARBA"/>
</dbReference>
<evidence type="ECO:0000256" key="6">
    <source>
        <dbReference type="ARBA" id="ARBA00023125"/>
    </source>
</evidence>
<keyword evidence="6 8" id="KW-0238">DNA-binding</keyword>
<reference evidence="12 13" key="1">
    <citation type="submission" date="2020-08" db="EMBL/GenBank/DDBJ databases">
        <title>Genomic Encyclopedia of Type Strains, Phase IV (KMG-IV): sequencing the most valuable type-strain genomes for metagenomic binning, comparative biology and taxonomic classification.</title>
        <authorList>
            <person name="Goeker M."/>
        </authorList>
    </citation>
    <scope>NUCLEOTIDE SEQUENCE [LARGE SCALE GENOMIC DNA]</scope>
    <source>
        <strain evidence="12 13">DSM 21255</strain>
    </source>
</reference>
<sequence length="816" mass="90937">MATEWQHGAIVPVDIEEQMRTSYIDYAMSVIVMRALPDVRDGFKPVHRRILYAMHEGGLTANKPYRKSARVVGDVLGKYHPHSDSAVYDATVRLAQDFSTRYPLVDGHGNFGSVDGDSPAAMRYTEVRLAKIAQEMLEDLEKNTVDFMPNYDESLQEPVVLPSKIPNLLVNGSYGIAVGMATNIPPHNLGEVVDGLCLLIDDPNTPIETLMKHIKGPDFPTGGLIQGREGIKKAYTTGRGAIKVRARVEIEEMAKGKNRIVVTEIPYQVNKARVVETIAKLSRDKILDGITALRDESDRNGMRIVIELRSDIDPQIMLNNLYKHTQLQETFGVIMLALVDGHPRVLTLKQMLEYYLLHQKEVITRRSQYELDRARAREHIVEGLLIALDHIDAIIKTIRASETDEIAKNALMENFGLSEKQSLAILDMRLRRLTGLEREKLEAEYQDLKERIEYLLGLLGDEAKVMQVVKEELLDVKQRFTDERRSEIVRDESGLDDLDLIPDEPMIITLTQQGYIKRMHANTYRTQRKGGAGITGIKTKDDDFVTKVLTTSTHNTLLFFTTAGRVYKLVANDIPKASTRTARGTHLVNCIPALEKGEQVTEIYDISSFANYEYLLMVTRQGFVKKTLLSEYTNVRQSGLIAINLRDGDELIKVVTTTGDDHIIIGTKTGMAIVFSEADVNPTGRASLGVIGVRFKQGSQDEVVGADVLTSTDEVLTLSSDAYAKRNKATAYSVQQRGGQGARNFKKGSTVVGLLTVKGNEEMLVITESGIVIRVPVDSISLKKGKNTIGVKVQRLDETDRIASVALAPMEETEED</sequence>
<evidence type="ECO:0000256" key="10">
    <source>
        <dbReference type="SAM" id="Coils"/>
    </source>
</evidence>
<evidence type="ECO:0000256" key="4">
    <source>
        <dbReference type="ARBA" id="ARBA00022840"/>
    </source>
</evidence>
<dbReference type="PROSITE" id="PS52040">
    <property type="entry name" value="TOPO_IIA"/>
    <property type="match status" value="1"/>
</dbReference>
<proteinExistence type="inferred from homology"/>
<dbReference type="InterPro" id="IPR006691">
    <property type="entry name" value="GyrA/parC_rep"/>
</dbReference>
<dbReference type="GO" id="GO:0003677">
    <property type="term" value="F:DNA binding"/>
    <property type="evidence" value="ECO:0007669"/>
    <property type="project" value="UniProtKB-UniRule"/>
</dbReference>
<dbReference type="Gene3D" id="1.10.268.10">
    <property type="entry name" value="Topoisomerase, domain 3"/>
    <property type="match status" value="1"/>
</dbReference>
<dbReference type="NCBIfam" id="TIGR01063">
    <property type="entry name" value="gyrA"/>
    <property type="match status" value="1"/>
</dbReference>
<dbReference type="InterPro" id="IPR035516">
    <property type="entry name" value="Gyrase/topoIV_suA_C"/>
</dbReference>
<dbReference type="Proteomes" id="UP000591941">
    <property type="component" value="Unassembled WGS sequence"/>
</dbReference>
<keyword evidence="7 8" id="KW-0413">Isomerase</keyword>
<dbReference type="PANTHER" id="PTHR43493:SF5">
    <property type="entry name" value="DNA GYRASE SUBUNIT A, CHLOROPLASTIC_MITOCHONDRIAL"/>
    <property type="match status" value="1"/>
</dbReference>
<gene>
    <name evidence="8" type="primary">gyrA</name>
    <name evidence="12" type="ORF">HNR45_000882</name>
</gene>
<dbReference type="InterPro" id="IPR005743">
    <property type="entry name" value="GyrA"/>
</dbReference>
<dbReference type="FunFam" id="3.30.1360.40:FF:000002">
    <property type="entry name" value="DNA gyrase subunit A"/>
    <property type="match status" value="1"/>
</dbReference>
<dbReference type="Gene3D" id="2.120.10.90">
    <property type="entry name" value="DNA gyrase/topoisomerase IV, subunit A, C-terminal"/>
    <property type="match status" value="1"/>
</dbReference>
<comment type="catalytic activity">
    <reaction evidence="1 8 9">
        <text>ATP-dependent breakage, passage and rejoining of double-stranded DNA.</text>
        <dbReference type="EC" id="5.6.2.2"/>
    </reaction>
</comment>
<dbReference type="EC" id="5.6.2.2" evidence="8"/>
<dbReference type="GeneID" id="93486164"/>
<dbReference type="InterPro" id="IPR050220">
    <property type="entry name" value="Type_II_DNA_Topoisomerases"/>
</dbReference>
<dbReference type="CDD" id="cd00187">
    <property type="entry name" value="TOP4c"/>
    <property type="match status" value="1"/>
</dbReference>
<dbReference type="NCBIfam" id="NF004044">
    <property type="entry name" value="PRK05561.1"/>
    <property type="match status" value="1"/>
</dbReference>
<dbReference type="SUPFAM" id="SSF56719">
    <property type="entry name" value="Type II DNA topoisomerase"/>
    <property type="match status" value="1"/>
</dbReference>
<dbReference type="OrthoDB" id="9806486at2"/>
<dbReference type="FunFam" id="3.90.199.10:FF:000001">
    <property type="entry name" value="DNA gyrase subunit A"/>
    <property type="match status" value="1"/>
</dbReference>
<dbReference type="SUPFAM" id="SSF101904">
    <property type="entry name" value="GyrA/ParC C-terminal domain-like"/>
    <property type="match status" value="1"/>
</dbReference>
<dbReference type="InterPro" id="IPR013757">
    <property type="entry name" value="Topo_IIA_A_a_sf"/>
</dbReference>
<dbReference type="PANTHER" id="PTHR43493">
    <property type="entry name" value="DNA GYRASE/TOPOISOMERASE SUBUNIT A"/>
    <property type="match status" value="1"/>
</dbReference>
<dbReference type="EMBL" id="JACHHI010000003">
    <property type="protein sequence ID" value="MBB6477849.1"/>
    <property type="molecule type" value="Genomic_DNA"/>
</dbReference>
<dbReference type="GO" id="GO:0005737">
    <property type="term" value="C:cytoplasm"/>
    <property type="evidence" value="ECO:0007669"/>
    <property type="project" value="UniProtKB-SubCell"/>
</dbReference>
<evidence type="ECO:0000256" key="3">
    <source>
        <dbReference type="ARBA" id="ARBA00022741"/>
    </source>
</evidence>
<dbReference type="FunFam" id="1.10.268.10:FF:000001">
    <property type="entry name" value="DNA gyrase subunit A"/>
    <property type="match status" value="1"/>
</dbReference>
<protein>
    <recommendedName>
        <fullName evidence="8">DNA gyrase subunit A</fullName>
        <ecNumber evidence="8">5.6.2.2</ecNumber>
    </recommendedName>
</protein>
<comment type="subunit">
    <text evidence="8">Heterotetramer, composed of two GyrA and two GyrB chains. In the heterotetramer, GyrA contains the active site tyrosine that forms a transient covalent intermediate with DNA, while GyrB binds cofactors and catalyzes ATP hydrolysis.</text>
</comment>
<dbReference type="Pfam" id="PF00521">
    <property type="entry name" value="DNA_topoisoIV"/>
    <property type="match status" value="1"/>
</dbReference>
<dbReference type="Gene3D" id="3.30.1360.40">
    <property type="match status" value="1"/>
</dbReference>
<dbReference type="GO" id="GO:0006261">
    <property type="term" value="P:DNA-templated DNA replication"/>
    <property type="evidence" value="ECO:0007669"/>
    <property type="project" value="UniProtKB-UniRule"/>
</dbReference>
<dbReference type="GO" id="GO:0006265">
    <property type="term" value="P:DNA topological change"/>
    <property type="evidence" value="ECO:0007669"/>
    <property type="project" value="UniProtKB-UniRule"/>
</dbReference>
<accession>A0A841R485</accession>
<dbReference type="SMART" id="SM00434">
    <property type="entry name" value="TOP4c"/>
    <property type="match status" value="1"/>
</dbReference>
<feature type="domain" description="Topo IIA-type catalytic" evidence="11">
    <location>
        <begin position="36"/>
        <end position="500"/>
    </location>
</feature>
<feature type="coiled-coil region" evidence="10">
    <location>
        <begin position="431"/>
        <end position="458"/>
    </location>
</feature>
<dbReference type="InterPro" id="IPR013760">
    <property type="entry name" value="Topo_IIA-like_dom_sf"/>
</dbReference>
<evidence type="ECO:0000256" key="9">
    <source>
        <dbReference type="PROSITE-ProRule" id="PRU01384"/>
    </source>
</evidence>
<comment type="miscellaneous">
    <text evidence="8">Few gyrases are as efficient as E.coli at forming negative supercoils. Not all organisms have 2 type II topoisomerases; in organisms with a single type II topoisomerase this enzyme also has to decatenate newly replicated chromosomes.</text>
</comment>
<comment type="caution">
    <text evidence="8">Lacks conserved residue(s) required for the propagation of feature annotation.</text>
</comment>
<organism evidence="12 13">
    <name type="scientific">Negativicoccus succinicivorans</name>
    <dbReference type="NCBI Taxonomy" id="620903"/>
    <lineage>
        <taxon>Bacteria</taxon>
        <taxon>Bacillati</taxon>
        <taxon>Bacillota</taxon>
        <taxon>Negativicutes</taxon>
        <taxon>Veillonellales</taxon>
        <taxon>Veillonellaceae</taxon>
        <taxon>Negativicoccus</taxon>
    </lineage>
</organism>
<dbReference type="RefSeq" id="WP_159822821.1">
    <property type="nucleotide sequence ID" value="NZ_CABWNB010000002.1"/>
</dbReference>
<dbReference type="GO" id="GO:0005524">
    <property type="term" value="F:ATP binding"/>
    <property type="evidence" value="ECO:0007669"/>
    <property type="project" value="UniProtKB-UniRule"/>
</dbReference>
<comment type="similarity">
    <text evidence="2 8">Belongs to the type II topoisomerase GyrA/ParC subunit family.</text>
</comment>
<dbReference type="GO" id="GO:0005694">
    <property type="term" value="C:chromosome"/>
    <property type="evidence" value="ECO:0007669"/>
    <property type="project" value="InterPro"/>
</dbReference>
<name>A0A841R485_9FIRM</name>
<keyword evidence="3 8" id="KW-0547">Nucleotide-binding</keyword>
<evidence type="ECO:0000256" key="8">
    <source>
        <dbReference type="HAMAP-Rule" id="MF_01897"/>
    </source>
</evidence>
<dbReference type="GO" id="GO:0009330">
    <property type="term" value="C:DNA topoisomerase type II (double strand cut, ATP-hydrolyzing) complex"/>
    <property type="evidence" value="ECO:0007669"/>
    <property type="project" value="TreeGrafter"/>
</dbReference>
<dbReference type="NCBIfam" id="NF004043">
    <property type="entry name" value="PRK05560.1"/>
    <property type="match status" value="1"/>
</dbReference>
<keyword evidence="5 8" id="KW-0799">Topoisomerase</keyword>
<keyword evidence="10" id="KW-0175">Coiled coil</keyword>
<comment type="subcellular location">
    <subcellularLocation>
        <location evidence="8">Cytoplasm</location>
    </subcellularLocation>
</comment>
<evidence type="ECO:0000256" key="7">
    <source>
        <dbReference type="ARBA" id="ARBA00023235"/>
    </source>
</evidence>